<keyword evidence="8" id="KW-0249">Electron transport</keyword>
<gene>
    <name evidence="15" type="ORF">NSMM_230012</name>
</gene>
<dbReference type="PROSITE" id="PS51656">
    <property type="entry name" value="4FE4S"/>
    <property type="match status" value="1"/>
</dbReference>
<evidence type="ECO:0000259" key="14">
    <source>
        <dbReference type="PROSITE" id="PS51656"/>
    </source>
</evidence>
<evidence type="ECO:0000256" key="9">
    <source>
        <dbReference type="ARBA" id="ARBA00023004"/>
    </source>
</evidence>
<reference evidence="15 16" key="1">
    <citation type="submission" date="2016-10" db="EMBL/GenBank/DDBJ databases">
        <authorList>
            <person name="de Groot N.N."/>
        </authorList>
    </citation>
    <scope>NUCLEOTIDE SEQUENCE [LARGE SCALE GENOMIC DNA]</scope>
    <source>
        <strain evidence="15">1</strain>
    </source>
</reference>
<dbReference type="PANTHER" id="PTHR42859">
    <property type="entry name" value="OXIDOREDUCTASE"/>
    <property type="match status" value="1"/>
</dbReference>
<dbReference type="InterPro" id="IPR010207">
    <property type="entry name" value="Elect_transpt_cplx_RnfB/RsxB"/>
</dbReference>
<dbReference type="GO" id="GO:0009055">
    <property type="term" value="F:electron transfer activity"/>
    <property type="evidence" value="ECO:0007669"/>
    <property type="project" value="InterPro"/>
</dbReference>
<dbReference type="InterPro" id="IPR007202">
    <property type="entry name" value="4Fe-4S_dom"/>
</dbReference>
<dbReference type="Pfam" id="PF04060">
    <property type="entry name" value="FeS"/>
    <property type="match status" value="1"/>
</dbReference>
<feature type="domain" description="4Fe-4S ferredoxin-type" evidence="13">
    <location>
        <begin position="78"/>
        <end position="107"/>
    </location>
</feature>
<dbReference type="InterPro" id="IPR017900">
    <property type="entry name" value="4Fe4S_Fe_S_CS"/>
</dbReference>
<dbReference type="EMBL" id="FMWO01000029">
    <property type="protein sequence ID" value="SCZ84591.1"/>
    <property type="molecule type" value="Genomic_DNA"/>
</dbReference>
<keyword evidence="11" id="KW-0472">Membrane</keyword>
<keyword evidence="9" id="KW-0408">Iron</keyword>
<dbReference type="GO" id="GO:0051539">
    <property type="term" value="F:4 iron, 4 sulfur cluster binding"/>
    <property type="evidence" value="ECO:0007669"/>
    <property type="project" value="UniProtKB-KW"/>
</dbReference>
<organism evidence="15 16">
    <name type="scientific">Nitrosomonas mobilis</name>
    <dbReference type="NCBI Taxonomy" id="51642"/>
    <lineage>
        <taxon>Bacteria</taxon>
        <taxon>Pseudomonadati</taxon>
        <taxon>Pseudomonadota</taxon>
        <taxon>Betaproteobacteria</taxon>
        <taxon>Nitrosomonadales</taxon>
        <taxon>Nitrosomonadaceae</taxon>
        <taxon>Nitrosomonas</taxon>
    </lineage>
</organism>
<feature type="domain" description="4Fe-4S" evidence="14">
    <location>
        <begin position="3"/>
        <end position="62"/>
    </location>
</feature>
<evidence type="ECO:0000256" key="10">
    <source>
        <dbReference type="ARBA" id="ARBA00023014"/>
    </source>
</evidence>
<sequence length="222" mass="24173">MTDKSALIEQIDAILPQIHCGQCGYDGCQPYAAAIADGQADINRCPPGEYAVIEKLAQLLGLAPKPLDTTYGHPKPRAVAVIDEAQCIGCTFCLRACPVDAIVGAAKLMHTVISQECTGCERCLAPCPMDCIYMQTVSETAPTESLIQKTAREQQARQRYRHREKRLAQNRQKKSSNPEISLNQQTTVSNIHQQPDSNIKQATIEAAIARARAKLATPTGKT</sequence>
<dbReference type="GO" id="GO:0046872">
    <property type="term" value="F:metal ion binding"/>
    <property type="evidence" value="ECO:0007669"/>
    <property type="project" value="UniProtKB-KW"/>
</dbReference>
<keyword evidence="4" id="KW-0997">Cell inner membrane</keyword>
<keyword evidence="5" id="KW-0479">Metal-binding</keyword>
<evidence type="ECO:0000256" key="4">
    <source>
        <dbReference type="ARBA" id="ARBA00022519"/>
    </source>
</evidence>
<dbReference type="InterPro" id="IPR050294">
    <property type="entry name" value="RnfB_subfamily"/>
</dbReference>
<evidence type="ECO:0000256" key="6">
    <source>
        <dbReference type="ARBA" id="ARBA00022737"/>
    </source>
</evidence>
<evidence type="ECO:0000256" key="8">
    <source>
        <dbReference type="ARBA" id="ARBA00022982"/>
    </source>
</evidence>
<dbReference type="Gene3D" id="1.10.15.40">
    <property type="entry name" value="Electron transport complex subunit B, putative Fe-S cluster"/>
    <property type="match status" value="1"/>
</dbReference>
<feature type="compositionally biased region" description="Polar residues" evidence="12">
    <location>
        <begin position="175"/>
        <end position="194"/>
    </location>
</feature>
<keyword evidence="6" id="KW-0677">Repeat</keyword>
<name>A0A1G5SDH1_9PROT</name>
<keyword evidence="16" id="KW-1185">Reference proteome</keyword>
<evidence type="ECO:0000256" key="7">
    <source>
        <dbReference type="ARBA" id="ARBA00022967"/>
    </source>
</evidence>
<dbReference type="OrthoDB" id="9789936at2"/>
<dbReference type="Pfam" id="PF14697">
    <property type="entry name" value="Fer4_21"/>
    <property type="match status" value="1"/>
</dbReference>
<evidence type="ECO:0000256" key="2">
    <source>
        <dbReference type="ARBA" id="ARBA00022475"/>
    </source>
</evidence>
<evidence type="ECO:0000256" key="3">
    <source>
        <dbReference type="ARBA" id="ARBA00022485"/>
    </source>
</evidence>
<keyword evidence="7" id="KW-1278">Translocase</keyword>
<evidence type="ECO:0000313" key="15">
    <source>
        <dbReference type="EMBL" id="SCZ84591.1"/>
    </source>
</evidence>
<keyword evidence="3" id="KW-0004">4Fe-4S</keyword>
<proteinExistence type="predicted"/>
<evidence type="ECO:0000256" key="5">
    <source>
        <dbReference type="ARBA" id="ARBA00022723"/>
    </source>
</evidence>
<dbReference type="STRING" id="51642.NSMM_230012"/>
<dbReference type="SUPFAM" id="SSF54862">
    <property type="entry name" value="4Fe-4S ferredoxins"/>
    <property type="match status" value="1"/>
</dbReference>
<feature type="domain" description="4Fe-4S ferredoxin-type" evidence="13">
    <location>
        <begin position="109"/>
        <end position="137"/>
    </location>
</feature>
<dbReference type="Proteomes" id="UP000198729">
    <property type="component" value="Unassembled WGS sequence"/>
</dbReference>
<evidence type="ECO:0000256" key="11">
    <source>
        <dbReference type="ARBA" id="ARBA00023136"/>
    </source>
</evidence>
<dbReference type="PROSITE" id="PS51379">
    <property type="entry name" value="4FE4S_FER_2"/>
    <property type="match status" value="2"/>
</dbReference>
<dbReference type="Gene3D" id="3.30.70.20">
    <property type="match status" value="2"/>
</dbReference>
<dbReference type="InterPro" id="IPR017896">
    <property type="entry name" value="4Fe4S_Fe-S-bd"/>
</dbReference>
<feature type="region of interest" description="Disordered" evidence="12">
    <location>
        <begin position="166"/>
        <end position="194"/>
    </location>
</feature>
<keyword evidence="1" id="KW-0813">Transport</keyword>
<dbReference type="AlphaFoldDB" id="A0A1G5SDH1"/>
<dbReference type="RefSeq" id="WP_090284189.1">
    <property type="nucleotide sequence ID" value="NZ_FMWO01000029.1"/>
</dbReference>
<dbReference type="PANTHER" id="PTHR42859:SF3">
    <property type="entry name" value="ION-TRANSLOCATING OXIDOREDUCTASE COMPLEX SUBUNIT B"/>
    <property type="match status" value="1"/>
</dbReference>
<evidence type="ECO:0000259" key="13">
    <source>
        <dbReference type="PROSITE" id="PS51379"/>
    </source>
</evidence>
<accession>A0A1G5SDH1</accession>
<dbReference type="PROSITE" id="PS00198">
    <property type="entry name" value="4FE4S_FER_1"/>
    <property type="match status" value="2"/>
</dbReference>
<protein>
    <submittedName>
        <fullName evidence="15">Electron transport complex, RnfABCDGE type, B subunit</fullName>
    </submittedName>
</protein>
<keyword evidence="10" id="KW-0411">Iron-sulfur</keyword>
<keyword evidence="2" id="KW-1003">Cell membrane</keyword>
<evidence type="ECO:0000256" key="1">
    <source>
        <dbReference type="ARBA" id="ARBA00022448"/>
    </source>
</evidence>
<dbReference type="NCBIfam" id="TIGR01944">
    <property type="entry name" value="rnfB"/>
    <property type="match status" value="1"/>
</dbReference>
<evidence type="ECO:0000256" key="12">
    <source>
        <dbReference type="SAM" id="MobiDB-lite"/>
    </source>
</evidence>
<evidence type="ECO:0000313" key="16">
    <source>
        <dbReference type="Proteomes" id="UP000198729"/>
    </source>
</evidence>